<feature type="non-terminal residue" evidence="1">
    <location>
        <position position="70"/>
    </location>
</feature>
<dbReference type="AlphaFoldDB" id="A0A087SX09"/>
<sequence length="70" mass="7845">MTDKCDYHSSFNNDQRRALPSVIRSHASKMMAMIAMKFQDTEVMTGQSSSDSYPQLQNHAASTACVNRLC</sequence>
<protein>
    <submittedName>
        <fullName evidence="1">Uncharacterized protein</fullName>
    </submittedName>
</protein>
<dbReference type="EMBL" id="KK112341">
    <property type="protein sequence ID" value="KFM57398.1"/>
    <property type="molecule type" value="Genomic_DNA"/>
</dbReference>
<dbReference type="Proteomes" id="UP000054359">
    <property type="component" value="Unassembled WGS sequence"/>
</dbReference>
<proteinExistence type="predicted"/>
<evidence type="ECO:0000313" key="1">
    <source>
        <dbReference type="EMBL" id="KFM57398.1"/>
    </source>
</evidence>
<organism evidence="1 2">
    <name type="scientific">Stegodyphus mimosarum</name>
    <name type="common">African social velvet spider</name>
    <dbReference type="NCBI Taxonomy" id="407821"/>
    <lineage>
        <taxon>Eukaryota</taxon>
        <taxon>Metazoa</taxon>
        <taxon>Ecdysozoa</taxon>
        <taxon>Arthropoda</taxon>
        <taxon>Chelicerata</taxon>
        <taxon>Arachnida</taxon>
        <taxon>Araneae</taxon>
        <taxon>Araneomorphae</taxon>
        <taxon>Entelegynae</taxon>
        <taxon>Eresoidea</taxon>
        <taxon>Eresidae</taxon>
        <taxon>Stegodyphus</taxon>
    </lineage>
</organism>
<gene>
    <name evidence="1" type="ORF">X975_10332</name>
</gene>
<keyword evidence="2" id="KW-1185">Reference proteome</keyword>
<reference evidence="1 2" key="1">
    <citation type="submission" date="2013-11" db="EMBL/GenBank/DDBJ databases">
        <title>Genome sequencing of Stegodyphus mimosarum.</title>
        <authorList>
            <person name="Bechsgaard J."/>
        </authorList>
    </citation>
    <scope>NUCLEOTIDE SEQUENCE [LARGE SCALE GENOMIC DNA]</scope>
</reference>
<evidence type="ECO:0000313" key="2">
    <source>
        <dbReference type="Proteomes" id="UP000054359"/>
    </source>
</evidence>
<name>A0A087SX09_STEMI</name>
<accession>A0A087SX09</accession>